<dbReference type="PANTHER" id="PTHR37948:SF1">
    <property type="entry name" value="BLL5189 PROTEIN"/>
    <property type="match status" value="1"/>
</dbReference>
<evidence type="ECO:0000259" key="5">
    <source>
        <dbReference type="PROSITE" id="PS51401"/>
    </source>
</evidence>
<dbReference type="eggNOG" id="ENOG502RZV2">
    <property type="taxonomic scope" value="Eukaryota"/>
</dbReference>
<dbReference type="Pfam" id="PF04968">
    <property type="entry name" value="CHORD"/>
    <property type="match status" value="1"/>
</dbReference>
<dbReference type="PANTHER" id="PTHR37948">
    <property type="entry name" value="ZGC:113208"/>
    <property type="match status" value="1"/>
</dbReference>
<keyword evidence="1" id="KW-0479">Metal-binding</keyword>
<name>A0A1Y5I904_OSTTA</name>
<dbReference type="GO" id="GO:0046872">
    <property type="term" value="F:metal ion binding"/>
    <property type="evidence" value="ECO:0007669"/>
    <property type="project" value="UniProtKB-KW"/>
</dbReference>
<dbReference type="InterPro" id="IPR007051">
    <property type="entry name" value="CHORD_dom"/>
</dbReference>
<dbReference type="AlphaFoldDB" id="A0A1Y5I904"/>
<feature type="domain" description="CHORD" evidence="5">
    <location>
        <begin position="63"/>
        <end position="124"/>
    </location>
</feature>
<evidence type="ECO:0000256" key="4">
    <source>
        <dbReference type="SAM" id="MobiDB-lite"/>
    </source>
</evidence>
<proteinExistence type="predicted"/>
<protein>
    <submittedName>
        <fullName evidence="6">Chord-domain-containing protein</fullName>
    </submittedName>
</protein>
<gene>
    <name evidence="6" type="ORF">BE221DRAFT_207623</name>
</gene>
<evidence type="ECO:0000256" key="1">
    <source>
        <dbReference type="ARBA" id="ARBA00022723"/>
    </source>
</evidence>
<reference evidence="6" key="1">
    <citation type="submission" date="2017-04" db="EMBL/GenBank/DDBJ databases">
        <title>Population genomics of picophytoplankton unveils novel chromosome hypervariability.</title>
        <authorList>
            <consortium name="DOE Joint Genome Institute"/>
            <person name="Blanc-Mathieu R."/>
            <person name="Krasovec M."/>
            <person name="Hebrard M."/>
            <person name="Yau S."/>
            <person name="Desgranges E."/>
            <person name="Martin J."/>
            <person name="Schackwitz W."/>
            <person name="Kuo A."/>
            <person name="Salin G."/>
            <person name="Donnadieu C."/>
            <person name="Desdevises Y."/>
            <person name="Sanchez-Ferandin S."/>
            <person name="Moreau H."/>
            <person name="Rivals E."/>
            <person name="Grigoriev I.V."/>
            <person name="Grimsley N."/>
            <person name="Eyre-Walker A."/>
            <person name="Piganeau G."/>
        </authorList>
    </citation>
    <scope>NUCLEOTIDE SEQUENCE [LARGE SCALE GENOMIC DNA]</scope>
    <source>
        <strain evidence="6">RCC 1115</strain>
    </source>
</reference>
<dbReference type="Gene3D" id="4.10.1130.20">
    <property type="match status" value="1"/>
</dbReference>
<dbReference type="Proteomes" id="UP000195557">
    <property type="component" value="Unassembled WGS sequence"/>
</dbReference>
<organism evidence="6">
    <name type="scientific">Ostreococcus tauri</name>
    <name type="common">Marine green alga</name>
    <dbReference type="NCBI Taxonomy" id="70448"/>
    <lineage>
        <taxon>Eukaryota</taxon>
        <taxon>Viridiplantae</taxon>
        <taxon>Chlorophyta</taxon>
        <taxon>Mamiellophyceae</taxon>
        <taxon>Mamiellales</taxon>
        <taxon>Bathycoccaceae</taxon>
        <taxon>Ostreococcus</taxon>
    </lineage>
</organism>
<keyword evidence="3" id="KW-0862">Zinc</keyword>
<sequence>MRAPIASTSDKALGTRGPDAQCQRCAQGFYCAEHASNGASEKSMEETKPEPIVNVDPDAWQTCKRPGCGLKFRERDNADDACVFHSGAPIFHETKKGWSCCTADKLVYDFDDFLKIAPCARGRHDANAAPLQFQRSSATKSRRRIMSEYEDARAKTIARNAERMRALGVNALAKELAPTKKRKASAEVRPSAPRRTSGRARTKPTTYSDDAAFAAIESEVGTSSARAVRKAYDPSVPPNDALRKSALTARDWRGNVKRHPTKGHLIFSDRPDFKPNLTPAQVIRAGSWGGCYFHPRGGKPGIRGPCDIDPKEFPHEWFEGLDKTMYASRRYNVPTNMYGVKAGQTQEFWEEKGWIDARDPRGWFHWYCRFFQGRRIDDDDRQISRWKGVCGEKGRWKTNLINKIIDANATHDDSRVSPVVRQTLLHWACEIREEEVLALAKRR</sequence>
<evidence type="ECO:0000256" key="3">
    <source>
        <dbReference type="ARBA" id="ARBA00022833"/>
    </source>
</evidence>
<evidence type="ECO:0000256" key="2">
    <source>
        <dbReference type="ARBA" id="ARBA00022737"/>
    </source>
</evidence>
<accession>A0A1Y5I904</accession>
<dbReference type="EMBL" id="KZ155831">
    <property type="protein sequence ID" value="OUS43632.1"/>
    <property type="molecule type" value="Genomic_DNA"/>
</dbReference>
<keyword evidence="2" id="KW-0677">Repeat</keyword>
<evidence type="ECO:0000313" key="6">
    <source>
        <dbReference type="EMBL" id="OUS43632.1"/>
    </source>
</evidence>
<feature type="region of interest" description="Disordered" evidence="4">
    <location>
        <begin position="178"/>
        <end position="205"/>
    </location>
</feature>
<dbReference type="PROSITE" id="PS51401">
    <property type="entry name" value="CHORD"/>
    <property type="match status" value="1"/>
</dbReference>